<organism evidence="2 3">
    <name type="scientific">Caulobacter hibisci</name>
    <dbReference type="NCBI Taxonomy" id="2035993"/>
    <lineage>
        <taxon>Bacteria</taxon>
        <taxon>Pseudomonadati</taxon>
        <taxon>Pseudomonadota</taxon>
        <taxon>Alphaproteobacteria</taxon>
        <taxon>Caulobacterales</taxon>
        <taxon>Caulobacteraceae</taxon>
        <taxon>Caulobacter</taxon>
    </lineage>
</organism>
<name>A0ABS0SSB4_9CAUL</name>
<dbReference type="Pfam" id="PF05656">
    <property type="entry name" value="DUF805"/>
    <property type="match status" value="1"/>
</dbReference>
<comment type="caution">
    <text evidence="2">The sequence shown here is derived from an EMBL/GenBank/DDBJ whole genome shotgun (WGS) entry which is preliminary data.</text>
</comment>
<evidence type="ECO:0000313" key="2">
    <source>
        <dbReference type="EMBL" id="MBI1682448.1"/>
    </source>
</evidence>
<gene>
    <name evidence="2" type="ORF">I4Q42_02060</name>
</gene>
<keyword evidence="3" id="KW-1185">Reference proteome</keyword>
<dbReference type="PANTHER" id="PTHR34980:SF3">
    <property type="entry name" value="BLR8105 PROTEIN"/>
    <property type="match status" value="1"/>
</dbReference>
<evidence type="ECO:0000313" key="3">
    <source>
        <dbReference type="Proteomes" id="UP000639859"/>
    </source>
</evidence>
<keyword evidence="1" id="KW-0812">Transmembrane</keyword>
<sequence length="130" mass="14098">MKLLAWKLFGFGGRLARGDWWRLGLPAFIGLIAVNLLVTVGAGPGEAAYSGPAFLRLALSAPLIWALYAIGLKRCHDRGKGRFWLLMFVLVPVLGWGWSVIELGFLRGQAGANRFGPSPLGDESLDDVFA</sequence>
<dbReference type="RefSeq" id="WP_198574400.1">
    <property type="nucleotide sequence ID" value="NZ_JADWOX010000001.1"/>
</dbReference>
<feature type="transmembrane region" description="Helical" evidence="1">
    <location>
        <begin position="53"/>
        <end position="71"/>
    </location>
</feature>
<accession>A0ABS0SSB4</accession>
<keyword evidence="1" id="KW-0472">Membrane</keyword>
<dbReference type="PANTHER" id="PTHR34980">
    <property type="entry name" value="INNER MEMBRANE PROTEIN-RELATED-RELATED"/>
    <property type="match status" value="1"/>
</dbReference>
<feature type="transmembrane region" description="Helical" evidence="1">
    <location>
        <begin position="20"/>
        <end position="41"/>
    </location>
</feature>
<dbReference type="Proteomes" id="UP000639859">
    <property type="component" value="Unassembled WGS sequence"/>
</dbReference>
<keyword evidence="1" id="KW-1133">Transmembrane helix</keyword>
<evidence type="ECO:0000256" key="1">
    <source>
        <dbReference type="SAM" id="Phobius"/>
    </source>
</evidence>
<proteinExistence type="predicted"/>
<dbReference type="EMBL" id="JADWOX010000001">
    <property type="protein sequence ID" value="MBI1682448.1"/>
    <property type="molecule type" value="Genomic_DNA"/>
</dbReference>
<protein>
    <submittedName>
        <fullName evidence="2">DUF805 domain-containing protein</fullName>
    </submittedName>
</protein>
<dbReference type="InterPro" id="IPR008523">
    <property type="entry name" value="DUF805"/>
</dbReference>
<reference evidence="2 3" key="1">
    <citation type="submission" date="2020-11" db="EMBL/GenBank/DDBJ databases">
        <title>genome sequence of strain KACC 18849.</title>
        <authorList>
            <person name="Gao J."/>
            <person name="Zhang X."/>
        </authorList>
    </citation>
    <scope>NUCLEOTIDE SEQUENCE [LARGE SCALE GENOMIC DNA]</scope>
    <source>
        <strain evidence="2 3">KACC 18849</strain>
    </source>
</reference>
<feature type="transmembrane region" description="Helical" evidence="1">
    <location>
        <begin position="83"/>
        <end position="101"/>
    </location>
</feature>